<keyword evidence="2" id="KW-1185">Reference proteome</keyword>
<evidence type="ECO:0000313" key="1">
    <source>
        <dbReference type="EMBL" id="KRY94169.1"/>
    </source>
</evidence>
<accession>A0A0V1G7B2</accession>
<gene>
    <name evidence="1" type="ORF">T4B_10451</name>
</gene>
<reference evidence="1 2" key="1">
    <citation type="submission" date="2015-01" db="EMBL/GenBank/DDBJ databases">
        <title>Evolution of Trichinella species and genotypes.</title>
        <authorList>
            <person name="Korhonen P.K."/>
            <person name="Edoardo P."/>
            <person name="Giuseppe L.R."/>
            <person name="Gasser R.B."/>
        </authorList>
    </citation>
    <scope>NUCLEOTIDE SEQUENCE [LARGE SCALE GENOMIC DNA]</scope>
    <source>
        <strain evidence="1">ISS588</strain>
    </source>
</reference>
<name>A0A0V1G7B2_TRIPS</name>
<proteinExistence type="predicted"/>
<sequence>MSVFTLSSKRNLWGIYSITTSLFSLKLSKRQ</sequence>
<evidence type="ECO:0000313" key="2">
    <source>
        <dbReference type="Proteomes" id="UP000054805"/>
    </source>
</evidence>
<dbReference type="EMBL" id="JYDS01005838">
    <property type="protein sequence ID" value="KRY94169.1"/>
    <property type="molecule type" value="Genomic_DNA"/>
</dbReference>
<protein>
    <submittedName>
        <fullName evidence="1">Uncharacterized protein</fullName>
    </submittedName>
</protein>
<comment type="caution">
    <text evidence="1">The sequence shown here is derived from an EMBL/GenBank/DDBJ whole genome shotgun (WGS) entry which is preliminary data.</text>
</comment>
<dbReference type="Proteomes" id="UP000054805">
    <property type="component" value="Unassembled WGS sequence"/>
</dbReference>
<organism evidence="1 2">
    <name type="scientific">Trichinella pseudospiralis</name>
    <name type="common">Parasitic roundworm</name>
    <dbReference type="NCBI Taxonomy" id="6337"/>
    <lineage>
        <taxon>Eukaryota</taxon>
        <taxon>Metazoa</taxon>
        <taxon>Ecdysozoa</taxon>
        <taxon>Nematoda</taxon>
        <taxon>Enoplea</taxon>
        <taxon>Dorylaimia</taxon>
        <taxon>Trichinellida</taxon>
        <taxon>Trichinellidae</taxon>
        <taxon>Trichinella</taxon>
    </lineage>
</organism>
<dbReference type="AlphaFoldDB" id="A0A0V1G7B2"/>